<dbReference type="Gene3D" id="3.40.50.11440">
    <property type="match status" value="1"/>
</dbReference>
<dbReference type="Pfam" id="PF09861">
    <property type="entry name" value="Lar_N"/>
    <property type="match status" value="1"/>
</dbReference>
<dbReference type="EMBL" id="CP045725">
    <property type="protein sequence ID" value="QGF24505.1"/>
    <property type="molecule type" value="Genomic_DNA"/>
</dbReference>
<sequence length="513" mass="54845">MTRPGFILEVEKRTPALLIGDGGAGHLATLPLGTQVVYPNEYDATILDVNQAIGAALRTPRGSAPLAELLGPGRTLTVVVSGLDVAPMAQDIRGRLVEQILDVAASRQVNDVRVLIAVGIGRRLTDRELVAVLGQRVVDALQPDGLVLQHDLADPAGSADLGLTEAGEPVLVNRRLAESDVVVTVNVARAFEDAGAGFLAEGVVAGPTLDVCLGFGAVDGALERVAAVLAEKLPLFAIDVVTDQADVAPSFDYLGRREWEWSVRQRLALRLARQGRGVARDRLYRSMWEAGHPRATAAITAGAATDVAEATRRVLADQQVVQLPAPVDVLITSAPGRTRYNAGTPADPITAAWSALRGLDRPGSPLRQGGAVIISHPLRQDFSSTEHQASGDFFAQVLTRTTDPAVINAEHERRFAEDDWYGHVHRDRHAYAGILPVYQWYAISRARAHCGDIVWVGADRESAARMGMRAATTLADALEIVSNRVGPDPRVGYLHPGATMVTDVVDERVEGRG</sequence>
<proteinExistence type="predicted"/>
<dbReference type="Proteomes" id="UP000386847">
    <property type="component" value="Chromosome"/>
</dbReference>
<dbReference type="InterPro" id="IPR018657">
    <property type="entry name" value="LarA-like_N"/>
</dbReference>
<dbReference type="Gene3D" id="3.90.226.30">
    <property type="match status" value="1"/>
</dbReference>
<evidence type="ECO:0000313" key="3">
    <source>
        <dbReference type="Proteomes" id="UP000386847"/>
    </source>
</evidence>
<dbReference type="GO" id="GO:0050043">
    <property type="term" value="F:lactate racemase activity"/>
    <property type="evidence" value="ECO:0007669"/>
    <property type="project" value="InterPro"/>
</dbReference>
<evidence type="ECO:0000259" key="1">
    <source>
        <dbReference type="Pfam" id="PF09861"/>
    </source>
</evidence>
<keyword evidence="3" id="KW-1185">Reference proteome</keyword>
<evidence type="ECO:0000313" key="2">
    <source>
        <dbReference type="EMBL" id="QGF24505.1"/>
    </source>
</evidence>
<dbReference type="RefSeq" id="WP_153573034.1">
    <property type="nucleotide sequence ID" value="NZ_CP045725.1"/>
</dbReference>
<dbReference type="InterPro" id="IPR043166">
    <property type="entry name" value="LarA-like_C"/>
</dbReference>
<feature type="domain" description="LarA-like N-terminal" evidence="1">
    <location>
        <begin position="36"/>
        <end position="187"/>
    </location>
</feature>
<protein>
    <submittedName>
        <fullName evidence="2">DUF2088 domain-containing protein</fullName>
    </submittedName>
</protein>
<accession>A0A5Q2FIN2</accession>
<name>A0A5Q2FIN2_9ACTN</name>
<dbReference type="KEGG" id="rain:Rai3103_13555"/>
<reference evidence="2 3" key="1">
    <citation type="submission" date="2019-10" db="EMBL/GenBank/DDBJ databases">
        <title>Genomic analysis of Raineyella sp. CBA3103.</title>
        <authorList>
            <person name="Roh S.W."/>
        </authorList>
    </citation>
    <scope>NUCLEOTIDE SEQUENCE [LARGE SCALE GENOMIC DNA]</scope>
    <source>
        <strain evidence="2 3">CBA3103</strain>
    </source>
</reference>
<organism evidence="2 3">
    <name type="scientific">Raineyella fluvialis</name>
    <dbReference type="NCBI Taxonomy" id="2662261"/>
    <lineage>
        <taxon>Bacteria</taxon>
        <taxon>Bacillati</taxon>
        <taxon>Actinomycetota</taxon>
        <taxon>Actinomycetes</taxon>
        <taxon>Propionibacteriales</taxon>
        <taxon>Propionibacteriaceae</taxon>
        <taxon>Raineyella</taxon>
    </lineage>
</organism>
<dbReference type="AlphaFoldDB" id="A0A5Q2FIN2"/>
<gene>
    <name evidence="2" type="ORF">Rai3103_13555</name>
</gene>